<feature type="compositionally biased region" description="Pro residues" evidence="1">
    <location>
        <begin position="31"/>
        <end position="44"/>
    </location>
</feature>
<dbReference type="RefSeq" id="WP_066693690.1">
    <property type="nucleotide sequence ID" value="NZ_LQQO01000056.1"/>
</dbReference>
<name>A0ABR5Y8I5_9SPHN</name>
<dbReference type="EMBL" id="LQQO01000056">
    <property type="protein sequence ID" value="KZE09200.1"/>
    <property type="molecule type" value="Genomic_DNA"/>
</dbReference>
<protein>
    <submittedName>
        <fullName evidence="3">Uncharacterized protein</fullName>
    </submittedName>
</protein>
<accession>A0ABR5Y8I5</accession>
<reference evidence="4" key="1">
    <citation type="submission" date="2016-01" db="EMBL/GenBank/DDBJ databases">
        <title>Draft genome of Chromobacterium sp. F49.</title>
        <authorList>
            <person name="Hong K.W."/>
        </authorList>
    </citation>
    <scope>NUCLEOTIDE SEQUENCE [LARGE SCALE GENOMIC DNA]</scope>
    <source>
        <strain evidence="4">CN3</strain>
    </source>
</reference>
<feature type="transmembrane region" description="Helical" evidence="2">
    <location>
        <begin position="49"/>
        <end position="71"/>
    </location>
</feature>
<evidence type="ECO:0000313" key="4">
    <source>
        <dbReference type="Proteomes" id="UP000076609"/>
    </source>
</evidence>
<feature type="compositionally biased region" description="Basic and acidic residues" evidence="1">
    <location>
        <begin position="21"/>
        <end position="30"/>
    </location>
</feature>
<sequence length="187" mass="19659">MAADPRPANDSAPIRPSLFDRAVEAARRDPTPPPAPPAPRAPRPPIDRVSALLAVAIVATPLITWGGAAILTARAQDEGRAIARRAAPVMAEQAAAQQTRALLQQAWRGAPLGTTLESLARALPPDAALLRAERNAAGMIAIEVAAPDPDRLLAALRRDPVLTGLRATAQARADGDGRMRVTLEQRP</sequence>
<keyword evidence="2" id="KW-1133">Transmembrane helix</keyword>
<organism evidence="3 4">
    <name type="scientific">Sphingomonas hankookensis</name>
    <dbReference type="NCBI Taxonomy" id="563996"/>
    <lineage>
        <taxon>Bacteria</taxon>
        <taxon>Pseudomonadati</taxon>
        <taxon>Pseudomonadota</taxon>
        <taxon>Alphaproteobacteria</taxon>
        <taxon>Sphingomonadales</taxon>
        <taxon>Sphingomonadaceae</taxon>
        <taxon>Sphingomonas</taxon>
    </lineage>
</organism>
<evidence type="ECO:0000313" key="3">
    <source>
        <dbReference type="EMBL" id="KZE09200.1"/>
    </source>
</evidence>
<evidence type="ECO:0000256" key="1">
    <source>
        <dbReference type="SAM" id="MobiDB-lite"/>
    </source>
</evidence>
<evidence type="ECO:0000256" key="2">
    <source>
        <dbReference type="SAM" id="Phobius"/>
    </source>
</evidence>
<keyword evidence="2" id="KW-0812">Transmembrane</keyword>
<dbReference type="Proteomes" id="UP000076609">
    <property type="component" value="Unassembled WGS sequence"/>
</dbReference>
<gene>
    <name evidence="3" type="ORF">AVT10_07075</name>
</gene>
<keyword evidence="2" id="KW-0472">Membrane</keyword>
<comment type="caution">
    <text evidence="3">The sequence shown here is derived from an EMBL/GenBank/DDBJ whole genome shotgun (WGS) entry which is preliminary data.</text>
</comment>
<proteinExistence type="predicted"/>
<feature type="region of interest" description="Disordered" evidence="1">
    <location>
        <begin position="1"/>
        <end position="44"/>
    </location>
</feature>
<keyword evidence="4" id="KW-1185">Reference proteome</keyword>